<dbReference type="Proteomes" id="UP001465755">
    <property type="component" value="Unassembled WGS sequence"/>
</dbReference>
<evidence type="ECO:0000256" key="1">
    <source>
        <dbReference type="ARBA" id="ARBA00004430"/>
    </source>
</evidence>
<dbReference type="EMBL" id="JALJOQ010000015">
    <property type="protein sequence ID" value="KAK9810554.1"/>
    <property type="molecule type" value="Genomic_DNA"/>
</dbReference>
<evidence type="ECO:0000313" key="2">
    <source>
        <dbReference type="EMBL" id="KAK9810554.1"/>
    </source>
</evidence>
<accession>A0AAW1PRL7</accession>
<dbReference type="Gene3D" id="3.80.10.10">
    <property type="entry name" value="Ribonuclease Inhibitor"/>
    <property type="match status" value="4"/>
</dbReference>
<dbReference type="InterPro" id="IPR032675">
    <property type="entry name" value="LRR_dom_sf"/>
</dbReference>
<organism evidence="2 3">
    <name type="scientific">Symbiochloris irregularis</name>
    <dbReference type="NCBI Taxonomy" id="706552"/>
    <lineage>
        <taxon>Eukaryota</taxon>
        <taxon>Viridiplantae</taxon>
        <taxon>Chlorophyta</taxon>
        <taxon>core chlorophytes</taxon>
        <taxon>Trebouxiophyceae</taxon>
        <taxon>Trebouxiales</taxon>
        <taxon>Trebouxiaceae</taxon>
        <taxon>Symbiochloris</taxon>
    </lineage>
</organism>
<dbReference type="AlphaFoldDB" id="A0AAW1PRL7"/>
<dbReference type="SUPFAM" id="SSF52058">
    <property type="entry name" value="L domain-like"/>
    <property type="match status" value="1"/>
</dbReference>
<dbReference type="PANTHER" id="PTHR12904:SF23">
    <property type="entry name" value="PROTEIN ZER-1 HOMOLOG"/>
    <property type="match status" value="1"/>
</dbReference>
<reference evidence="2 3" key="1">
    <citation type="journal article" date="2024" name="Nat. Commun.">
        <title>Phylogenomics reveals the evolutionary origins of lichenization in chlorophyte algae.</title>
        <authorList>
            <person name="Puginier C."/>
            <person name="Libourel C."/>
            <person name="Otte J."/>
            <person name="Skaloud P."/>
            <person name="Haon M."/>
            <person name="Grisel S."/>
            <person name="Petersen M."/>
            <person name="Berrin J.G."/>
            <person name="Delaux P.M."/>
            <person name="Dal Grande F."/>
            <person name="Keller J."/>
        </authorList>
    </citation>
    <scope>NUCLEOTIDE SEQUENCE [LARGE SCALE GENOMIC DNA]</scope>
    <source>
        <strain evidence="2 3">SAG 2036</strain>
    </source>
</reference>
<comment type="subcellular location">
    <subcellularLocation>
        <location evidence="1">Cytoplasm</location>
        <location evidence="1">Cytoskeleton</location>
        <location evidence="1">Cilium axoneme</location>
    </subcellularLocation>
</comment>
<dbReference type="PANTHER" id="PTHR12904">
    <property type="match status" value="1"/>
</dbReference>
<dbReference type="GO" id="GO:0005930">
    <property type="term" value="C:axoneme"/>
    <property type="evidence" value="ECO:0007669"/>
    <property type="project" value="UniProtKB-SubCell"/>
</dbReference>
<dbReference type="SMART" id="SM00367">
    <property type="entry name" value="LRR_CC"/>
    <property type="match status" value="7"/>
</dbReference>
<sequence>MEMVSAERLRPSYADLPDDLISIIAETLRSDGQWDGLKAFRLACSKELAGALQAFEANWRRVFCEQLEELSLQKLDPALAKVFPYLKHVDLGKCPPLQAGQITALQALPRLTDLRALLADEEQNLAVAAEIAQLRGLTSLSVAGSGPLTDEDLEALARQGSLHHLNISECLHLSDAAIVTLGHLLPCLTCLEFSTSCRGIHQATSRLTDQACYALAALPALQSLDLQNHEDLTMAGVRQLMQLTNLTSLKLANSRGLTNAGLGNVKNLTGLKHLQLTYSLGQPAWSELFTAEMLTGLCPLTQLTSLVLQGLNWDYRPALPGKTLHLPHLMDLDLSHAGRRYTVWEGRRIGKLDSSGLQLFPLTQLTRLNVRSNRLDAGALPLPLPNLVHLNISSCGGSLPSTYLLQVSGLSRLQTLHMDDCEGASGQRDWAFLRHLSALTALSWSNRFGGPSWFASEAELDDLPRAFGLLQQAVHLRQLRRLCLSRQGLEPVAATMALLGRMTQLTSLDLAGTFCEEEEAFNSALSHLQPLALLRHLNLASTPLWGRGLANLWKLRALQELDLSKTALPDDCLRHLKPFHSLRNLSLDDQRLGDAITDEGLRKIAHISGLRSLSLQGNCSVTAQGLAALSAITSLRELDVRGCLNVQAHAALRYLQACSSLAVIELGEWDGVRHAPLCYSELPVVLEKDLKNLKRRLTFLRHIDFGGQVVTCKSQYVASCAHAAKRRLVIFSLKTFLRMEKWYTAAFDLPARGACFSLCVALGLMRRRAPGFASRPSADAPAAAQDSAFEGFFIGHYLPYCHKFWESWSPSETFGRKRKRGEKEGAPLS</sequence>
<comment type="caution">
    <text evidence="2">The sequence shown here is derived from an EMBL/GenBank/DDBJ whole genome shotgun (WGS) entry which is preliminary data.</text>
</comment>
<dbReference type="InterPro" id="IPR006553">
    <property type="entry name" value="Leu-rich_rpt_Cys-con_subtyp"/>
</dbReference>
<evidence type="ECO:0000313" key="3">
    <source>
        <dbReference type="Proteomes" id="UP001465755"/>
    </source>
</evidence>
<dbReference type="SUPFAM" id="SSF52047">
    <property type="entry name" value="RNI-like"/>
    <property type="match status" value="1"/>
</dbReference>
<dbReference type="InterPro" id="IPR051341">
    <property type="entry name" value="Zyg-11_UBL_adapter"/>
</dbReference>
<name>A0AAW1PRL7_9CHLO</name>
<protein>
    <submittedName>
        <fullName evidence="2">Uncharacterized protein</fullName>
    </submittedName>
</protein>
<proteinExistence type="predicted"/>
<keyword evidence="3" id="KW-1185">Reference proteome</keyword>
<gene>
    <name evidence="2" type="ORF">WJX73_000248</name>
</gene>